<dbReference type="SMART" id="SM00065">
    <property type="entry name" value="GAF"/>
    <property type="match status" value="1"/>
</dbReference>
<dbReference type="PANTHER" id="PTHR43156:SF2">
    <property type="entry name" value="STAGE II SPORULATION PROTEIN E"/>
    <property type="match status" value="1"/>
</dbReference>
<dbReference type="EMBL" id="JACCBT010000001">
    <property type="protein sequence ID" value="NYE14672.1"/>
    <property type="molecule type" value="Genomic_DNA"/>
</dbReference>
<dbReference type="Proteomes" id="UP000591272">
    <property type="component" value="Unassembled WGS sequence"/>
</dbReference>
<dbReference type="GO" id="GO:0016791">
    <property type="term" value="F:phosphatase activity"/>
    <property type="evidence" value="ECO:0007669"/>
    <property type="project" value="TreeGrafter"/>
</dbReference>
<keyword evidence="1" id="KW-0378">Hydrolase</keyword>
<evidence type="ECO:0000259" key="2">
    <source>
        <dbReference type="PROSITE" id="PS50112"/>
    </source>
</evidence>
<comment type="caution">
    <text evidence="3">The sequence shown here is derived from an EMBL/GenBank/DDBJ whole genome shotgun (WGS) entry which is preliminary data.</text>
</comment>
<dbReference type="InterPro" id="IPR029016">
    <property type="entry name" value="GAF-like_dom_sf"/>
</dbReference>
<dbReference type="InterPro" id="IPR013656">
    <property type="entry name" value="PAS_4"/>
</dbReference>
<dbReference type="FunFam" id="3.30.450.40:FF:000035">
    <property type="entry name" value="PAS sensor protein"/>
    <property type="match status" value="1"/>
</dbReference>
<dbReference type="NCBIfam" id="TIGR00229">
    <property type="entry name" value="sensory_box"/>
    <property type="match status" value="1"/>
</dbReference>
<evidence type="ECO:0000313" key="4">
    <source>
        <dbReference type="Proteomes" id="UP000591272"/>
    </source>
</evidence>
<dbReference type="InterPro" id="IPR035965">
    <property type="entry name" value="PAS-like_dom_sf"/>
</dbReference>
<evidence type="ECO:0000313" key="3">
    <source>
        <dbReference type="EMBL" id="NYE14672.1"/>
    </source>
</evidence>
<feature type="domain" description="PAS" evidence="2">
    <location>
        <begin position="1"/>
        <end position="28"/>
    </location>
</feature>
<dbReference type="InterPro" id="IPR036890">
    <property type="entry name" value="HATPase_C_sf"/>
</dbReference>
<dbReference type="Pfam" id="PF07228">
    <property type="entry name" value="SpoIIE"/>
    <property type="match status" value="1"/>
</dbReference>
<keyword evidence="4" id="KW-1185">Reference proteome</keyword>
<dbReference type="Gene3D" id="3.30.565.10">
    <property type="entry name" value="Histidine kinase-like ATPase, C-terminal domain"/>
    <property type="match status" value="1"/>
</dbReference>
<sequence length="797" mass="87218">MDEQGLVAAWSPGAQRLLGYTAEEVMGRPASRLLAAASPSPDLWRSPRPAPWSGKVPLWHRDGGRVTVELLAYPGHDSRGRDEWLVVSLTTPEISTADFGNQDDARLLDLAFAQSRFAMAIHDRDLRLVRVNDVMCRRINLTEAEVRGRLLRDVLPGPHWRLLEQHLRHVLDTGQPVHRETYRRVPGETRERNWSVFMSPLNDRAGRTQAVWVGVLDNTEQYRARQRLTMLSEASTRIGTTLDVTETAQELADMVVPHFAELAIVDLLEAVLVGDEPDPGPLTDQIALRSVARRSAFDDGTGVDQSGLGLRPELWPPARCLATGQAILMNVDDPEVVAAAARHPAWAEAIDRYRLRSILSVPIRARGVTLGVAAFVRSESAEPFEPDDVLLAEELTARAAVSIDNARRYTRERTTALTLQRSLLPHRLSEQSAVEAATCYLPASSHVGVSGDWFDVIPLSSARVALVVGDVVGHGIHASATMGRLRTAVRTLADVDSSPDELLTRLDDLVSRFSAEEATGAHDEAENEVGATCLYAVYDPVSRRCTAARAGHPPPALIAPDGSVGFLDLPAGPPLGVGGLPFESTEVELPEGSVLAFYTDGLVESRDHDIDVGLERLRRALTRRSSSLAETCDSVFNAALPDSPVDDAALLVARTNVLSADRFASWDLPADPAIVAETRNLVTERLTEWGLDEAVYVTELIVSELVTNAIRYARGPIQLRIIRDRTLICEVSDGASTAPHLRRARLLDEGGRGLLLVAQLTQRWGTRHTPRGKTIWTEQPLTGTGVSDLLDHFDDLE</sequence>
<dbReference type="Pfam" id="PF08448">
    <property type="entry name" value="PAS_4"/>
    <property type="match status" value="1"/>
</dbReference>
<proteinExistence type="predicted"/>
<gene>
    <name evidence="3" type="ORF">BJ999_004968</name>
</gene>
<organism evidence="3 4">
    <name type="scientific">Actinomadura citrea</name>
    <dbReference type="NCBI Taxonomy" id="46158"/>
    <lineage>
        <taxon>Bacteria</taxon>
        <taxon>Bacillati</taxon>
        <taxon>Actinomycetota</taxon>
        <taxon>Actinomycetes</taxon>
        <taxon>Streptosporangiales</taxon>
        <taxon>Thermomonosporaceae</taxon>
        <taxon>Actinomadura</taxon>
    </lineage>
</organism>
<name>A0A7Y9GDV0_9ACTN</name>
<dbReference type="PROSITE" id="PS50112">
    <property type="entry name" value="PAS"/>
    <property type="match status" value="1"/>
</dbReference>
<dbReference type="SUPFAM" id="SSF55874">
    <property type="entry name" value="ATPase domain of HSP90 chaperone/DNA topoisomerase II/histidine kinase"/>
    <property type="match status" value="1"/>
</dbReference>
<dbReference type="InterPro" id="IPR001932">
    <property type="entry name" value="PPM-type_phosphatase-like_dom"/>
</dbReference>
<dbReference type="Pfam" id="PF13426">
    <property type="entry name" value="PAS_9"/>
    <property type="match status" value="1"/>
</dbReference>
<dbReference type="InterPro" id="IPR052016">
    <property type="entry name" value="Bact_Sigma-Reg"/>
</dbReference>
<dbReference type="CDD" id="cd16936">
    <property type="entry name" value="HATPase_RsbW-like"/>
    <property type="match status" value="1"/>
</dbReference>
<protein>
    <submittedName>
        <fullName evidence="3">PAS domain S-box-containing protein</fullName>
    </submittedName>
</protein>
<dbReference type="SMART" id="SM00091">
    <property type="entry name" value="PAS"/>
    <property type="match status" value="1"/>
</dbReference>
<dbReference type="Pfam" id="PF13581">
    <property type="entry name" value="HATPase_c_2"/>
    <property type="match status" value="1"/>
</dbReference>
<dbReference type="SUPFAM" id="SSF55785">
    <property type="entry name" value="PYP-like sensor domain (PAS domain)"/>
    <property type="match status" value="2"/>
</dbReference>
<dbReference type="Gene3D" id="3.60.40.10">
    <property type="entry name" value="PPM-type phosphatase domain"/>
    <property type="match status" value="1"/>
</dbReference>
<dbReference type="FunFam" id="3.30.565.10:FF:000028">
    <property type="entry name" value="PAS sensor protein"/>
    <property type="match status" value="1"/>
</dbReference>
<dbReference type="FunFam" id="3.60.40.10:FF:000031">
    <property type="entry name" value="PAS sensor protein"/>
    <property type="match status" value="1"/>
</dbReference>
<dbReference type="SUPFAM" id="SSF55781">
    <property type="entry name" value="GAF domain-like"/>
    <property type="match status" value="1"/>
</dbReference>
<dbReference type="InterPro" id="IPR003594">
    <property type="entry name" value="HATPase_dom"/>
</dbReference>
<dbReference type="Gene3D" id="3.30.450.20">
    <property type="entry name" value="PAS domain"/>
    <property type="match status" value="2"/>
</dbReference>
<dbReference type="InterPro" id="IPR003018">
    <property type="entry name" value="GAF"/>
</dbReference>
<dbReference type="PANTHER" id="PTHR43156">
    <property type="entry name" value="STAGE II SPORULATION PROTEIN E-RELATED"/>
    <property type="match status" value="1"/>
</dbReference>
<dbReference type="SUPFAM" id="SSF81606">
    <property type="entry name" value="PP2C-like"/>
    <property type="match status" value="1"/>
</dbReference>
<accession>A0A7Y9GDV0</accession>
<reference evidence="3 4" key="1">
    <citation type="submission" date="2020-07" db="EMBL/GenBank/DDBJ databases">
        <title>Sequencing the genomes of 1000 actinobacteria strains.</title>
        <authorList>
            <person name="Klenk H.-P."/>
        </authorList>
    </citation>
    <scope>NUCLEOTIDE SEQUENCE [LARGE SCALE GENOMIC DNA]</scope>
    <source>
        <strain evidence="3 4">DSM 43461</strain>
    </source>
</reference>
<dbReference type="Pfam" id="PF01590">
    <property type="entry name" value="GAF"/>
    <property type="match status" value="1"/>
</dbReference>
<dbReference type="CDD" id="cd00130">
    <property type="entry name" value="PAS"/>
    <property type="match status" value="2"/>
</dbReference>
<dbReference type="AlphaFoldDB" id="A0A7Y9GDV0"/>
<dbReference type="InterPro" id="IPR000014">
    <property type="entry name" value="PAS"/>
</dbReference>
<dbReference type="Gene3D" id="3.30.450.40">
    <property type="match status" value="1"/>
</dbReference>
<dbReference type="InterPro" id="IPR036457">
    <property type="entry name" value="PPM-type-like_dom_sf"/>
</dbReference>
<dbReference type="SMART" id="SM00331">
    <property type="entry name" value="PP2C_SIG"/>
    <property type="match status" value="1"/>
</dbReference>
<evidence type="ECO:0000256" key="1">
    <source>
        <dbReference type="ARBA" id="ARBA00022801"/>
    </source>
</evidence>